<sequence>MKFPSRPNPLVVIILDGWGIRIAKEGNAIATAHTPTMDAYAKLYPTTAISAAGVEVGLPWGEVGNSETGHRNIGAGQVMYQVLPKIDRAIADGSFYTNPVFLHAIEHTQQFHSNLHLIGLLSDGGVHAQIRHLIALLDTCARQGMHDRVYIHVFTDGRDTPAQRAPVLLNKLEEAIGKFAVGKIASLTGRFYAMDRNENWDRTERTYNLLIGNTRGESSPSAASALARSYQRGVLDERMLPTTLTRGGEAVAHIADNDAVLFFNFRPDRARQLTQAFLQPEKVGFPANPIKNLFFGTMAKYDDTFASPCAFIEDAAICPIAKVISDAGLAQLHVAETEKYAHVTYYLNVGNEKAYPNEDRKLIASSSVSDFADEPHMQAESITDYVVDDIARNTHDVYFINFANADMIGHTGNFSAAVDACAFVDTCIARIQEAVFAKQGALLVTADHGNAEEMINPTTGAVETDHTTNPVVVHVIAEHLRRTTPKSDSEIAEILTTPIGVLSDIAPTILDILSIEKPPQMTGISLLPSLR</sequence>
<evidence type="ECO:0000256" key="1">
    <source>
        <dbReference type="ARBA" id="ARBA00000370"/>
    </source>
</evidence>
<dbReference type="Gene3D" id="3.40.1450.10">
    <property type="entry name" value="BPG-independent phosphoglycerate mutase, domain B"/>
    <property type="match status" value="1"/>
</dbReference>
<evidence type="ECO:0000256" key="10">
    <source>
        <dbReference type="NCBIfam" id="TIGR01307"/>
    </source>
</evidence>
<evidence type="ECO:0000256" key="3">
    <source>
        <dbReference type="ARBA" id="ARBA00004798"/>
    </source>
</evidence>
<proteinExistence type="inferred from homology"/>
<evidence type="ECO:0000256" key="7">
    <source>
        <dbReference type="ARBA" id="ARBA00023211"/>
    </source>
</evidence>
<evidence type="ECO:0000256" key="9">
    <source>
        <dbReference type="HAMAP-Rule" id="MF_01038"/>
    </source>
</evidence>
<evidence type="ECO:0000256" key="4">
    <source>
        <dbReference type="ARBA" id="ARBA00008819"/>
    </source>
</evidence>
<dbReference type="EMBL" id="MHHS01000044">
    <property type="protein sequence ID" value="OGY35882.1"/>
    <property type="molecule type" value="Genomic_DNA"/>
</dbReference>
<feature type="domain" description="BPG-independent PGAM N-terminal" evidence="15">
    <location>
        <begin position="86"/>
        <end position="303"/>
    </location>
</feature>
<dbReference type="UniPathway" id="UPA00109">
    <property type="reaction ID" value="UER00186"/>
</dbReference>
<dbReference type="InterPro" id="IPR036646">
    <property type="entry name" value="PGAM_B_sf"/>
</dbReference>
<dbReference type="Pfam" id="PF06415">
    <property type="entry name" value="iPGM_N"/>
    <property type="match status" value="1"/>
</dbReference>
<feature type="binding site" evidence="9 13">
    <location>
        <position position="66"/>
    </location>
    <ligand>
        <name>Mn(2+)</name>
        <dbReference type="ChEBI" id="CHEBI:29035"/>
        <label>2</label>
    </ligand>
</feature>
<feature type="binding site" evidence="9 12">
    <location>
        <begin position="158"/>
        <end position="159"/>
    </location>
    <ligand>
        <name>substrate</name>
    </ligand>
</feature>
<evidence type="ECO:0000256" key="13">
    <source>
        <dbReference type="PIRSR" id="PIRSR001492-3"/>
    </source>
</evidence>
<dbReference type="GO" id="GO:0030145">
    <property type="term" value="F:manganese ion binding"/>
    <property type="evidence" value="ECO:0007669"/>
    <property type="project" value="UniProtKB-UniRule"/>
</dbReference>
<feature type="binding site" evidence="9 13">
    <location>
        <position position="16"/>
    </location>
    <ligand>
        <name>Mn(2+)</name>
        <dbReference type="ChEBI" id="CHEBI:29035"/>
        <label>2</label>
    </ligand>
</feature>
<comment type="similarity">
    <text evidence="4 9">Belongs to the BPG-independent phosphoglycerate mutase family.</text>
</comment>
<dbReference type="HAMAP" id="MF_01038">
    <property type="entry name" value="GpmI"/>
    <property type="match status" value="1"/>
</dbReference>
<feature type="binding site" evidence="9 12">
    <location>
        <position position="190"/>
    </location>
    <ligand>
        <name>substrate</name>
    </ligand>
</feature>
<evidence type="ECO:0000256" key="8">
    <source>
        <dbReference type="ARBA" id="ARBA00023235"/>
    </source>
</evidence>
<feature type="binding site" evidence="9 13">
    <location>
        <position position="406"/>
    </location>
    <ligand>
        <name>Mn(2+)</name>
        <dbReference type="ChEBI" id="CHEBI:29035"/>
        <label>1</label>
    </ligand>
</feature>
<evidence type="ECO:0000313" key="16">
    <source>
        <dbReference type="EMBL" id="OGY35882.1"/>
    </source>
</evidence>
<comment type="catalytic activity">
    <reaction evidence="1 9">
        <text>(2R)-2-phosphoglycerate = (2R)-3-phosphoglycerate</text>
        <dbReference type="Rhea" id="RHEA:15901"/>
        <dbReference type="ChEBI" id="CHEBI:58272"/>
        <dbReference type="ChEBI" id="CHEBI:58289"/>
        <dbReference type="EC" id="5.4.2.12"/>
    </reaction>
</comment>
<keyword evidence="6 9" id="KW-0324">Glycolysis</keyword>
<comment type="subunit">
    <text evidence="9">Monomer.</text>
</comment>
<dbReference type="NCBIfam" id="TIGR01307">
    <property type="entry name" value="pgm_bpd_ind"/>
    <property type="match status" value="1"/>
</dbReference>
<dbReference type="EC" id="5.4.2.12" evidence="9 10"/>
<protein>
    <recommendedName>
        <fullName evidence="9 10">2,3-bisphosphoglycerate-independent phosphoglycerate mutase</fullName>
        <shortName evidence="9">BPG-independent PGAM</shortName>
        <shortName evidence="9">Phosphoglyceromutase</shortName>
        <shortName evidence="9">iPGM</shortName>
        <ecNumber evidence="9 10">5.4.2.12</ecNumber>
    </recommendedName>
</protein>
<accession>A0A1G1X7A7</accession>
<evidence type="ECO:0000259" key="14">
    <source>
        <dbReference type="Pfam" id="PF01676"/>
    </source>
</evidence>
<feature type="binding site" evidence="9 12">
    <location>
        <begin position="266"/>
        <end position="269"/>
    </location>
    <ligand>
        <name>substrate</name>
    </ligand>
</feature>
<evidence type="ECO:0000256" key="11">
    <source>
        <dbReference type="PIRSR" id="PIRSR001492-1"/>
    </source>
</evidence>
<keyword evidence="8 9" id="KW-0413">Isomerase</keyword>
<feature type="binding site" evidence="9 13">
    <location>
        <position position="410"/>
    </location>
    <ligand>
        <name>Mn(2+)</name>
        <dbReference type="ChEBI" id="CHEBI:29035"/>
        <label>1</label>
    </ligand>
</feature>
<dbReference type="SUPFAM" id="SSF53649">
    <property type="entry name" value="Alkaline phosphatase-like"/>
    <property type="match status" value="1"/>
</dbReference>
<dbReference type="InterPro" id="IPR005995">
    <property type="entry name" value="Pgm_bpd_ind"/>
</dbReference>
<evidence type="ECO:0000313" key="17">
    <source>
        <dbReference type="Proteomes" id="UP000177941"/>
    </source>
</evidence>
<evidence type="ECO:0000259" key="15">
    <source>
        <dbReference type="Pfam" id="PF06415"/>
    </source>
</evidence>
<feature type="binding site" evidence="9 12">
    <location>
        <position position="339"/>
    </location>
    <ligand>
        <name>substrate</name>
    </ligand>
</feature>
<evidence type="ECO:0000256" key="12">
    <source>
        <dbReference type="PIRSR" id="PIRSR001492-2"/>
    </source>
</evidence>
<dbReference type="FunFam" id="3.40.1450.10:FF:000002">
    <property type="entry name" value="2,3-bisphosphoglycerate-independent phosphoglycerate mutase"/>
    <property type="match status" value="1"/>
</dbReference>
<feature type="binding site" evidence="9 13">
    <location>
        <position position="447"/>
    </location>
    <ligand>
        <name>Mn(2+)</name>
        <dbReference type="ChEBI" id="CHEBI:29035"/>
        <label>2</label>
    </ligand>
</feature>
<evidence type="ECO:0000256" key="5">
    <source>
        <dbReference type="ARBA" id="ARBA00022723"/>
    </source>
</evidence>
<feature type="domain" description="Metalloenzyme" evidence="14">
    <location>
        <begin position="9"/>
        <end position="517"/>
    </location>
</feature>
<dbReference type="SUPFAM" id="SSF64158">
    <property type="entry name" value="2,3-Bisphosphoglycerate-independent phosphoglycerate mutase, substrate-binding domain"/>
    <property type="match status" value="1"/>
</dbReference>
<dbReference type="GO" id="GO:0006007">
    <property type="term" value="P:glucose catabolic process"/>
    <property type="evidence" value="ECO:0007669"/>
    <property type="project" value="InterPro"/>
</dbReference>
<dbReference type="PANTHER" id="PTHR31637">
    <property type="entry name" value="2,3-BISPHOSPHOGLYCERATE-INDEPENDENT PHOSPHOGLYCERATE MUTASE"/>
    <property type="match status" value="1"/>
</dbReference>
<comment type="caution">
    <text evidence="16">The sequence shown here is derived from an EMBL/GenBank/DDBJ whole genome shotgun (WGS) entry which is preliminary data.</text>
</comment>
<feature type="active site" description="Phosphoserine intermediate" evidence="9 11">
    <location>
        <position position="66"/>
    </location>
</feature>
<comment type="function">
    <text evidence="2 9">Catalyzes the interconversion of 2-phosphoglycerate and 3-phosphoglycerate.</text>
</comment>
<dbReference type="Proteomes" id="UP000177941">
    <property type="component" value="Unassembled WGS sequence"/>
</dbReference>
<feature type="binding site" evidence="9 13">
    <location>
        <position position="448"/>
    </location>
    <ligand>
        <name>Mn(2+)</name>
        <dbReference type="ChEBI" id="CHEBI:29035"/>
        <label>2</label>
    </ligand>
</feature>
<evidence type="ECO:0000256" key="6">
    <source>
        <dbReference type="ARBA" id="ARBA00023152"/>
    </source>
</evidence>
<evidence type="ECO:0000256" key="2">
    <source>
        <dbReference type="ARBA" id="ARBA00002315"/>
    </source>
</evidence>
<feature type="binding site" evidence="9 13">
    <location>
        <position position="466"/>
    </location>
    <ligand>
        <name>Mn(2+)</name>
        <dbReference type="ChEBI" id="CHEBI:29035"/>
        <label>1</label>
    </ligand>
</feature>
<keyword evidence="7 9" id="KW-0464">Manganese</keyword>
<dbReference type="InterPro" id="IPR011258">
    <property type="entry name" value="BPG-indep_PGM_N"/>
</dbReference>
<comment type="pathway">
    <text evidence="3 9">Carbohydrate degradation; glycolysis; pyruvate from D-glyceraldehyde 3-phosphate: step 3/5.</text>
</comment>
<dbReference type="GO" id="GO:0004619">
    <property type="term" value="F:phosphoglycerate mutase activity"/>
    <property type="evidence" value="ECO:0007669"/>
    <property type="project" value="UniProtKB-UniRule"/>
</dbReference>
<dbReference type="GO" id="GO:0006096">
    <property type="term" value="P:glycolytic process"/>
    <property type="evidence" value="ECO:0007669"/>
    <property type="project" value="UniProtKB-UniRule"/>
</dbReference>
<feature type="binding site" evidence="9 12">
    <location>
        <position position="127"/>
    </location>
    <ligand>
        <name>substrate</name>
    </ligand>
</feature>
<keyword evidence="5 9" id="KW-0479">Metal-binding</keyword>
<dbReference type="Gene3D" id="3.40.720.10">
    <property type="entry name" value="Alkaline Phosphatase, subunit A"/>
    <property type="match status" value="1"/>
</dbReference>
<comment type="cofactor">
    <cofactor evidence="9">
        <name>Mn(2+)</name>
        <dbReference type="ChEBI" id="CHEBI:29035"/>
    </cofactor>
    <text evidence="9">Binds 2 manganese ions per subunit.</text>
</comment>
<dbReference type="Pfam" id="PF01676">
    <property type="entry name" value="Metalloenzyme"/>
    <property type="match status" value="1"/>
</dbReference>
<feature type="binding site" evidence="9 12">
    <location>
        <position position="196"/>
    </location>
    <ligand>
        <name>substrate</name>
    </ligand>
</feature>
<dbReference type="PIRSF" id="PIRSF001492">
    <property type="entry name" value="IPGAM"/>
    <property type="match status" value="1"/>
</dbReference>
<reference evidence="16 17" key="1">
    <citation type="journal article" date="2016" name="Nat. Commun.">
        <title>Thousands of microbial genomes shed light on interconnected biogeochemical processes in an aquifer system.</title>
        <authorList>
            <person name="Anantharaman K."/>
            <person name="Brown C.T."/>
            <person name="Hug L.A."/>
            <person name="Sharon I."/>
            <person name="Castelle C.J."/>
            <person name="Probst A.J."/>
            <person name="Thomas B.C."/>
            <person name="Singh A."/>
            <person name="Wilkins M.J."/>
            <person name="Karaoz U."/>
            <person name="Brodie E.L."/>
            <person name="Williams K.H."/>
            <person name="Hubbard S.S."/>
            <person name="Banfield J.F."/>
        </authorList>
    </citation>
    <scope>NUCLEOTIDE SEQUENCE [LARGE SCALE GENOMIC DNA]</scope>
</reference>
<dbReference type="InterPro" id="IPR006124">
    <property type="entry name" value="Metalloenzyme"/>
</dbReference>
<dbReference type="AlphaFoldDB" id="A0A1G1X7A7"/>
<gene>
    <name evidence="9" type="primary">gpmI</name>
    <name evidence="16" type="ORF">A3E36_03555</name>
</gene>
<dbReference type="CDD" id="cd16010">
    <property type="entry name" value="iPGM"/>
    <property type="match status" value="1"/>
</dbReference>
<name>A0A1G1X7A7_9BACT</name>
<dbReference type="InterPro" id="IPR017850">
    <property type="entry name" value="Alkaline_phosphatase_core_sf"/>
</dbReference>
<organism evidence="16 17">
    <name type="scientific">Candidatus Andersenbacteria bacterium RIFCSPHIGHO2_12_FULL_45_11b</name>
    <dbReference type="NCBI Taxonomy" id="1797282"/>
    <lineage>
        <taxon>Bacteria</taxon>
        <taxon>Candidatus Anderseniibacteriota</taxon>
    </lineage>
</organism>
<dbReference type="PANTHER" id="PTHR31637:SF0">
    <property type="entry name" value="2,3-BISPHOSPHOGLYCERATE-INDEPENDENT PHOSPHOGLYCERATE MUTASE"/>
    <property type="match status" value="1"/>
</dbReference>
<dbReference type="GO" id="GO:0005829">
    <property type="term" value="C:cytosol"/>
    <property type="evidence" value="ECO:0007669"/>
    <property type="project" value="TreeGrafter"/>
</dbReference>